<dbReference type="RefSeq" id="XP_041561409.1">
    <property type="nucleotide sequence ID" value="XM_041695706.1"/>
</dbReference>
<proteinExistence type="predicted"/>
<dbReference type="KEGG" id="apuu:APUU_70793S"/>
<evidence type="ECO:0000313" key="1">
    <source>
        <dbReference type="EMBL" id="BCS29223.1"/>
    </source>
</evidence>
<evidence type="ECO:0000313" key="2">
    <source>
        <dbReference type="Proteomes" id="UP000654913"/>
    </source>
</evidence>
<name>A0A7R7XYK7_9EURO</name>
<keyword evidence="2" id="KW-1185">Reference proteome</keyword>
<accession>A0A7R7XYK7</accession>
<sequence length="105" mass="11631">MKRDSACLFSSPLLLDQNSILKGWGNNCASTQCARRFINLRSHDGCSVPKSQYQPLILDIAAKGFDQPERLFQCTTQDTLTSLGVTLSTLFTVDLAKFLGQNVNF</sequence>
<dbReference type="EMBL" id="AP024449">
    <property type="protein sequence ID" value="BCS29223.1"/>
    <property type="molecule type" value="Genomic_DNA"/>
</dbReference>
<protein>
    <submittedName>
        <fullName evidence="1">Uncharacterized protein</fullName>
    </submittedName>
</protein>
<organism evidence="1 2">
    <name type="scientific">Aspergillus puulaauensis</name>
    <dbReference type="NCBI Taxonomy" id="1220207"/>
    <lineage>
        <taxon>Eukaryota</taxon>
        <taxon>Fungi</taxon>
        <taxon>Dikarya</taxon>
        <taxon>Ascomycota</taxon>
        <taxon>Pezizomycotina</taxon>
        <taxon>Eurotiomycetes</taxon>
        <taxon>Eurotiomycetidae</taxon>
        <taxon>Eurotiales</taxon>
        <taxon>Aspergillaceae</taxon>
        <taxon>Aspergillus</taxon>
    </lineage>
</organism>
<dbReference type="Proteomes" id="UP000654913">
    <property type="component" value="Chromosome 7"/>
</dbReference>
<gene>
    <name evidence="1" type="ORF">APUU_70793S</name>
</gene>
<reference evidence="1" key="1">
    <citation type="submission" date="2021-01" db="EMBL/GenBank/DDBJ databases">
        <authorList>
            <consortium name="Aspergillus puulaauensis MK2 genome sequencing consortium"/>
            <person name="Kazuki M."/>
            <person name="Futagami T."/>
        </authorList>
    </citation>
    <scope>NUCLEOTIDE SEQUENCE</scope>
    <source>
        <strain evidence="1">MK2</strain>
    </source>
</reference>
<dbReference type="AlphaFoldDB" id="A0A7R7XYK7"/>
<reference evidence="1" key="2">
    <citation type="submission" date="2021-02" db="EMBL/GenBank/DDBJ databases">
        <title>Aspergillus puulaauensis MK2 genome sequence.</title>
        <authorList>
            <person name="Futagami T."/>
            <person name="Mori K."/>
            <person name="Kadooka C."/>
            <person name="Tanaka T."/>
        </authorList>
    </citation>
    <scope>NUCLEOTIDE SEQUENCE</scope>
    <source>
        <strain evidence="1">MK2</strain>
    </source>
</reference>
<dbReference type="GeneID" id="64979220"/>